<dbReference type="RefSeq" id="WP_125678452.1">
    <property type="nucleotide sequence ID" value="NZ_JBHTOI010000023.1"/>
</dbReference>
<evidence type="ECO:0000256" key="3">
    <source>
        <dbReference type="ARBA" id="ARBA00022801"/>
    </source>
</evidence>
<dbReference type="Pfam" id="PF03217">
    <property type="entry name" value="SlpA"/>
    <property type="match status" value="1"/>
</dbReference>
<accession>A0ABW4BRN3</accession>
<feature type="domain" description="NlpC/P60" evidence="5">
    <location>
        <begin position="328"/>
        <end position="448"/>
    </location>
</feature>
<evidence type="ECO:0000313" key="6">
    <source>
        <dbReference type="EMBL" id="MFD1417849.1"/>
    </source>
</evidence>
<dbReference type="PROSITE" id="PS51935">
    <property type="entry name" value="NLPC_P60"/>
    <property type="match status" value="1"/>
</dbReference>
<dbReference type="Gene3D" id="2.30.30.170">
    <property type="match status" value="1"/>
</dbReference>
<name>A0ABW4BRN3_9LACO</name>
<evidence type="ECO:0000256" key="4">
    <source>
        <dbReference type="ARBA" id="ARBA00022807"/>
    </source>
</evidence>
<dbReference type="InterPro" id="IPR038200">
    <property type="entry name" value="GW_dom_sf"/>
</dbReference>
<dbReference type="InterPro" id="IPR038765">
    <property type="entry name" value="Papain-like_cys_pep_sf"/>
</dbReference>
<dbReference type="Pfam" id="PF00877">
    <property type="entry name" value="NLPC_P60"/>
    <property type="match status" value="1"/>
</dbReference>
<organism evidence="6 7">
    <name type="scientific">Companilactobacillus keshanensis</name>
    <dbReference type="NCBI Taxonomy" id="2486003"/>
    <lineage>
        <taxon>Bacteria</taxon>
        <taxon>Bacillati</taxon>
        <taxon>Bacillota</taxon>
        <taxon>Bacilli</taxon>
        <taxon>Lactobacillales</taxon>
        <taxon>Lactobacillaceae</taxon>
        <taxon>Companilactobacillus</taxon>
    </lineage>
</organism>
<dbReference type="Proteomes" id="UP001597251">
    <property type="component" value="Unassembled WGS sequence"/>
</dbReference>
<keyword evidence="3" id="KW-0378">Hydrolase</keyword>
<reference evidence="7" key="1">
    <citation type="journal article" date="2019" name="Int. J. Syst. Evol. Microbiol.">
        <title>The Global Catalogue of Microorganisms (GCM) 10K type strain sequencing project: providing services to taxonomists for standard genome sequencing and annotation.</title>
        <authorList>
            <consortium name="The Broad Institute Genomics Platform"/>
            <consortium name="The Broad Institute Genome Sequencing Center for Infectious Disease"/>
            <person name="Wu L."/>
            <person name="Ma J."/>
        </authorList>
    </citation>
    <scope>NUCLEOTIDE SEQUENCE [LARGE SCALE GENOMIC DNA]</scope>
    <source>
        <strain evidence="7">CCM 8936</strain>
    </source>
</reference>
<keyword evidence="7" id="KW-1185">Reference proteome</keyword>
<dbReference type="EMBL" id="JBHTOI010000023">
    <property type="protein sequence ID" value="MFD1417849.1"/>
    <property type="molecule type" value="Genomic_DNA"/>
</dbReference>
<dbReference type="InterPro" id="IPR000064">
    <property type="entry name" value="NLP_P60_dom"/>
</dbReference>
<keyword evidence="2" id="KW-0645">Protease</keyword>
<dbReference type="PANTHER" id="PTHR47053:SF1">
    <property type="entry name" value="MUREIN DD-ENDOPEPTIDASE MEPH-RELATED"/>
    <property type="match status" value="1"/>
</dbReference>
<evidence type="ECO:0000259" key="5">
    <source>
        <dbReference type="PROSITE" id="PS51935"/>
    </source>
</evidence>
<evidence type="ECO:0000313" key="7">
    <source>
        <dbReference type="Proteomes" id="UP001597251"/>
    </source>
</evidence>
<dbReference type="InterPro" id="IPR024968">
    <property type="entry name" value="SlpA_C_lactobacillus"/>
</dbReference>
<gene>
    <name evidence="6" type="ORF">ACFQ42_03610</name>
</gene>
<evidence type="ECO:0000256" key="1">
    <source>
        <dbReference type="ARBA" id="ARBA00007074"/>
    </source>
</evidence>
<evidence type="ECO:0000256" key="2">
    <source>
        <dbReference type="ARBA" id="ARBA00022670"/>
    </source>
</evidence>
<keyword evidence="4" id="KW-0788">Thiol protease</keyword>
<dbReference type="Gene3D" id="3.90.1720.10">
    <property type="entry name" value="endopeptidase domain like (from Nostoc punctiforme)"/>
    <property type="match status" value="1"/>
</dbReference>
<comment type="similarity">
    <text evidence="1">Belongs to the peptidase C40 family.</text>
</comment>
<dbReference type="PANTHER" id="PTHR47053">
    <property type="entry name" value="MUREIN DD-ENDOPEPTIDASE MEPH-RELATED"/>
    <property type="match status" value="1"/>
</dbReference>
<dbReference type="InterPro" id="IPR051202">
    <property type="entry name" value="Peptidase_C40"/>
</dbReference>
<protein>
    <submittedName>
        <fullName evidence="6">C40 family peptidase</fullName>
    </submittedName>
</protein>
<comment type="caution">
    <text evidence="6">The sequence shown here is derived from an EMBL/GenBank/DDBJ whole genome shotgun (WGS) entry which is preliminary data.</text>
</comment>
<sequence>MNKKIVTAFIVGASFAGGLLFDTNLVQADSEFSGIVNTTKITSLYNDDGKLVTNRALAANTPWLTDKKIQIGDKGDFYRVSTHEFVKAGDVQLQHGQSENGIVRAGSNGALVYNYSNGDYKSTDRKLSANSAWQYNHTEVIGSKTWYQVSSDGWINSDDASTSTVITNTGVAKISYASDSGIDLWQGYGTNKVATGQKLYNGSEWRFDSKVIDANGDAWYQIGNNQWIEGTYLQITNETFDQSAAEIWDPNFAAVKVNSDTTIYNNNDYNSGKKSSASAGDTLQVDSTLQNGNVTWYEVSNGGWIPSSAATQITTYRSPIILNGKTKDQAINDVIAAAKQELGKPYVWNAKGPDSFDCSGLMQYVFRQATGQNIGSWTVPQETSGTKVSLSDLQPGDLVFWGPAGVTYHVGLYLGNNQYLNALKPGTNVKIDTISSSFEPSFGVRVIK</sequence>
<dbReference type="SUPFAM" id="SSF54001">
    <property type="entry name" value="Cysteine proteinases"/>
    <property type="match status" value="1"/>
</dbReference>
<proteinExistence type="inferred from homology"/>